<feature type="transmembrane region" description="Helical" evidence="9">
    <location>
        <begin position="300"/>
        <end position="320"/>
    </location>
</feature>
<evidence type="ECO:0000313" key="12">
    <source>
        <dbReference type="Proteomes" id="UP000246018"/>
    </source>
</evidence>
<evidence type="ECO:0000256" key="4">
    <source>
        <dbReference type="ARBA" id="ARBA00022741"/>
    </source>
</evidence>
<evidence type="ECO:0000256" key="1">
    <source>
        <dbReference type="ARBA" id="ARBA00004141"/>
    </source>
</evidence>
<keyword evidence="3 9" id="KW-0812">Transmembrane</keyword>
<comment type="caution">
    <text evidence="11">The sequence shown here is derived from an EMBL/GenBank/DDBJ whole genome shotgun (WGS) entry which is preliminary data.</text>
</comment>
<dbReference type="Gene3D" id="3.40.50.300">
    <property type="entry name" value="P-loop containing nucleotide triphosphate hydrolases"/>
    <property type="match status" value="1"/>
</dbReference>
<dbReference type="AlphaFoldDB" id="A0A2T8FGG1"/>
<dbReference type="OrthoDB" id="9804819at2"/>
<dbReference type="InterPro" id="IPR003439">
    <property type="entry name" value="ABC_transporter-like_ATP-bd"/>
</dbReference>
<sequence>MRIEAEALCRRTPSGRAVLQDVCLTIQPGELVVIAGGSGAGKTTLLEALAGLAALDRGQVHFDGIDAHREAPRFRTMLGYVPQDDIVHEELPLERTLRFSAALRLPGASPAEVDDAVARSMAELNLTDHAATRVAALSGGQRKRASLAVELLTGPRVFFLDEPTSGLDPATGADLLALLRRLADEGSTVVLTSHAVQDLAAADRLVFLAPGGRLAFSGTASQALDYFGVDRLEQIYQRIATERSPEVWGTRWAAERAATTPGRPQPPASTPPAVRPPAGPLRQWQVLTRRTAATLLHNRLTMAILLGSPAMVVAMFAVLFKPAAFDATDPSPTAVIMIVFWIAFGVFFFGLTYGLLQICTEFAILRRERLVGLRLGPYILAKTAVLLPFLVLVDVLMLAVLRVLDRLPEAGLATYGSLTVTLALNAAAALALGLLASAVVPSPSQATLILPMLCFPAVLFSGAIVPVPVMAWAGRAMSVLMPDRWAFEAIGVDLGVRTLFAEGGSPLGPPLLAAYGDTGSREVSTYWLILTVFAVVFTVATWVVLARRTRTLTR</sequence>
<reference evidence="11 12" key="1">
    <citation type="submission" date="2018-04" db="EMBL/GenBank/DDBJ databases">
        <title>Genome of Nocardioides gansuensis WSJ-1.</title>
        <authorList>
            <person name="Wu S."/>
            <person name="Wang G."/>
        </authorList>
    </citation>
    <scope>NUCLEOTIDE SEQUENCE [LARGE SCALE GENOMIC DNA]</scope>
    <source>
        <strain evidence="11 12">WSJ-1</strain>
    </source>
</reference>
<dbReference type="PANTHER" id="PTHR48041">
    <property type="entry name" value="ABC TRANSPORTER G FAMILY MEMBER 28"/>
    <property type="match status" value="1"/>
</dbReference>
<evidence type="ECO:0000256" key="6">
    <source>
        <dbReference type="ARBA" id="ARBA00022989"/>
    </source>
</evidence>
<dbReference type="SUPFAM" id="SSF52540">
    <property type="entry name" value="P-loop containing nucleoside triphosphate hydrolases"/>
    <property type="match status" value="1"/>
</dbReference>
<dbReference type="InterPro" id="IPR050352">
    <property type="entry name" value="ABCG_transporters"/>
</dbReference>
<dbReference type="GO" id="GO:0005524">
    <property type="term" value="F:ATP binding"/>
    <property type="evidence" value="ECO:0007669"/>
    <property type="project" value="UniProtKB-KW"/>
</dbReference>
<proteinExistence type="predicted"/>
<feature type="transmembrane region" description="Helical" evidence="9">
    <location>
        <begin position="448"/>
        <end position="473"/>
    </location>
</feature>
<evidence type="ECO:0000256" key="8">
    <source>
        <dbReference type="SAM" id="MobiDB-lite"/>
    </source>
</evidence>
<keyword evidence="12" id="KW-1185">Reference proteome</keyword>
<dbReference type="Proteomes" id="UP000246018">
    <property type="component" value="Unassembled WGS sequence"/>
</dbReference>
<keyword evidence="5 11" id="KW-0067">ATP-binding</keyword>
<evidence type="ECO:0000313" key="11">
    <source>
        <dbReference type="EMBL" id="PVG84802.1"/>
    </source>
</evidence>
<feature type="transmembrane region" description="Helical" evidence="9">
    <location>
        <begin position="332"/>
        <end position="356"/>
    </location>
</feature>
<organism evidence="11 12">
    <name type="scientific">Nocardioides gansuensis</name>
    <dbReference type="NCBI Taxonomy" id="2138300"/>
    <lineage>
        <taxon>Bacteria</taxon>
        <taxon>Bacillati</taxon>
        <taxon>Actinomycetota</taxon>
        <taxon>Actinomycetes</taxon>
        <taxon>Propionibacteriales</taxon>
        <taxon>Nocardioidaceae</taxon>
        <taxon>Nocardioides</taxon>
    </lineage>
</organism>
<dbReference type="PROSITE" id="PS50893">
    <property type="entry name" value="ABC_TRANSPORTER_2"/>
    <property type="match status" value="1"/>
</dbReference>
<dbReference type="InterPro" id="IPR017871">
    <property type="entry name" value="ABC_transporter-like_CS"/>
</dbReference>
<evidence type="ECO:0000256" key="3">
    <source>
        <dbReference type="ARBA" id="ARBA00022692"/>
    </source>
</evidence>
<evidence type="ECO:0000256" key="7">
    <source>
        <dbReference type="ARBA" id="ARBA00023136"/>
    </source>
</evidence>
<evidence type="ECO:0000256" key="2">
    <source>
        <dbReference type="ARBA" id="ARBA00022448"/>
    </source>
</evidence>
<keyword evidence="6 9" id="KW-1133">Transmembrane helix</keyword>
<dbReference type="InterPro" id="IPR027417">
    <property type="entry name" value="P-loop_NTPase"/>
</dbReference>
<name>A0A2T8FGG1_9ACTN</name>
<gene>
    <name evidence="11" type="ORF">DDE18_04225</name>
</gene>
<evidence type="ECO:0000256" key="9">
    <source>
        <dbReference type="SAM" id="Phobius"/>
    </source>
</evidence>
<dbReference type="PROSITE" id="PS00211">
    <property type="entry name" value="ABC_TRANSPORTER_1"/>
    <property type="match status" value="1"/>
</dbReference>
<dbReference type="Pfam" id="PF00005">
    <property type="entry name" value="ABC_tran"/>
    <property type="match status" value="1"/>
</dbReference>
<feature type="transmembrane region" description="Helical" evidence="9">
    <location>
        <begin position="412"/>
        <end position="436"/>
    </location>
</feature>
<comment type="subcellular location">
    <subcellularLocation>
        <location evidence="1">Membrane</location>
        <topology evidence="1">Multi-pass membrane protein</topology>
    </subcellularLocation>
</comment>
<evidence type="ECO:0000259" key="10">
    <source>
        <dbReference type="PROSITE" id="PS50893"/>
    </source>
</evidence>
<keyword evidence="7 9" id="KW-0472">Membrane</keyword>
<dbReference type="GO" id="GO:0016887">
    <property type="term" value="F:ATP hydrolysis activity"/>
    <property type="evidence" value="ECO:0007669"/>
    <property type="project" value="InterPro"/>
</dbReference>
<keyword evidence="2" id="KW-0813">Transport</keyword>
<protein>
    <submittedName>
        <fullName evidence="11">ABC transporter ATP-binding protein</fullName>
    </submittedName>
</protein>
<feature type="domain" description="ABC transporter" evidence="10">
    <location>
        <begin position="3"/>
        <end position="236"/>
    </location>
</feature>
<keyword evidence="4" id="KW-0547">Nucleotide-binding</keyword>
<dbReference type="InterPro" id="IPR003593">
    <property type="entry name" value="AAA+_ATPase"/>
</dbReference>
<dbReference type="SMART" id="SM00382">
    <property type="entry name" value="AAA"/>
    <property type="match status" value="1"/>
</dbReference>
<dbReference type="PANTHER" id="PTHR48041:SF139">
    <property type="entry name" value="PROTEIN SCARLET"/>
    <property type="match status" value="1"/>
</dbReference>
<feature type="region of interest" description="Disordered" evidence="8">
    <location>
        <begin position="255"/>
        <end position="279"/>
    </location>
</feature>
<feature type="compositionally biased region" description="Pro residues" evidence="8">
    <location>
        <begin position="263"/>
        <end position="279"/>
    </location>
</feature>
<dbReference type="InterPro" id="IPR013525">
    <property type="entry name" value="ABC2_TM"/>
</dbReference>
<dbReference type="GO" id="GO:0140359">
    <property type="term" value="F:ABC-type transporter activity"/>
    <property type="evidence" value="ECO:0007669"/>
    <property type="project" value="InterPro"/>
</dbReference>
<dbReference type="GO" id="GO:0016020">
    <property type="term" value="C:membrane"/>
    <property type="evidence" value="ECO:0007669"/>
    <property type="project" value="UniProtKB-SubCell"/>
</dbReference>
<dbReference type="EMBL" id="QDGZ01000001">
    <property type="protein sequence ID" value="PVG84802.1"/>
    <property type="molecule type" value="Genomic_DNA"/>
</dbReference>
<evidence type="ECO:0000256" key="5">
    <source>
        <dbReference type="ARBA" id="ARBA00022840"/>
    </source>
</evidence>
<accession>A0A2T8FGG1</accession>
<feature type="transmembrane region" description="Helical" evidence="9">
    <location>
        <begin position="377"/>
        <end position="400"/>
    </location>
</feature>
<dbReference type="Pfam" id="PF01061">
    <property type="entry name" value="ABC2_membrane"/>
    <property type="match status" value="1"/>
</dbReference>
<feature type="transmembrane region" description="Helical" evidence="9">
    <location>
        <begin position="525"/>
        <end position="545"/>
    </location>
</feature>